<sequence>MWSLRTRNPIRAFQSPTNPPHSQTIQHMRFRLNKIPISSLKLPTTSSSQKPSHSKFHLTSLLVQKLSPKKLHLEDSNPGLNDDISFLAWCHLAQDPTPFSNLMLDGNMSDALNDAIHQIHINYDHISIRSSDPSQDTKSLVYF</sequence>
<gene>
    <name evidence="2" type="ORF">GYMLUDRAFT_65227</name>
</gene>
<proteinExistence type="predicted"/>
<accession>A0A0D0B8T4</accession>
<name>A0A0D0B8T4_9AGAR</name>
<dbReference type="AlphaFoldDB" id="A0A0D0B8T4"/>
<dbReference type="HOGENOM" id="CLU_1806367_0_0_1"/>
<keyword evidence="3" id="KW-1185">Reference proteome</keyword>
<evidence type="ECO:0000313" key="2">
    <source>
        <dbReference type="EMBL" id="KIK50546.1"/>
    </source>
</evidence>
<dbReference type="Proteomes" id="UP000053593">
    <property type="component" value="Unassembled WGS sequence"/>
</dbReference>
<evidence type="ECO:0000313" key="3">
    <source>
        <dbReference type="Proteomes" id="UP000053593"/>
    </source>
</evidence>
<evidence type="ECO:0000256" key="1">
    <source>
        <dbReference type="SAM" id="MobiDB-lite"/>
    </source>
</evidence>
<feature type="compositionally biased region" description="Polar residues" evidence="1">
    <location>
        <begin position="14"/>
        <end position="23"/>
    </location>
</feature>
<feature type="region of interest" description="Disordered" evidence="1">
    <location>
        <begin position="1"/>
        <end position="23"/>
    </location>
</feature>
<organism evidence="2 3">
    <name type="scientific">Collybiopsis luxurians FD-317 M1</name>
    <dbReference type="NCBI Taxonomy" id="944289"/>
    <lineage>
        <taxon>Eukaryota</taxon>
        <taxon>Fungi</taxon>
        <taxon>Dikarya</taxon>
        <taxon>Basidiomycota</taxon>
        <taxon>Agaricomycotina</taxon>
        <taxon>Agaricomycetes</taxon>
        <taxon>Agaricomycetidae</taxon>
        <taxon>Agaricales</taxon>
        <taxon>Marasmiineae</taxon>
        <taxon>Omphalotaceae</taxon>
        <taxon>Collybiopsis</taxon>
        <taxon>Collybiopsis luxurians</taxon>
    </lineage>
</organism>
<dbReference type="EMBL" id="KN834897">
    <property type="protein sequence ID" value="KIK50546.1"/>
    <property type="molecule type" value="Genomic_DNA"/>
</dbReference>
<reference evidence="2 3" key="1">
    <citation type="submission" date="2014-04" db="EMBL/GenBank/DDBJ databases">
        <title>Evolutionary Origins and Diversification of the Mycorrhizal Mutualists.</title>
        <authorList>
            <consortium name="DOE Joint Genome Institute"/>
            <consortium name="Mycorrhizal Genomics Consortium"/>
            <person name="Kohler A."/>
            <person name="Kuo A."/>
            <person name="Nagy L.G."/>
            <person name="Floudas D."/>
            <person name="Copeland A."/>
            <person name="Barry K.W."/>
            <person name="Cichocki N."/>
            <person name="Veneault-Fourrey C."/>
            <person name="LaButti K."/>
            <person name="Lindquist E.A."/>
            <person name="Lipzen A."/>
            <person name="Lundell T."/>
            <person name="Morin E."/>
            <person name="Murat C."/>
            <person name="Riley R."/>
            <person name="Ohm R."/>
            <person name="Sun H."/>
            <person name="Tunlid A."/>
            <person name="Henrissat B."/>
            <person name="Grigoriev I.V."/>
            <person name="Hibbett D.S."/>
            <person name="Martin F."/>
        </authorList>
    </citation>
    <scope>NUCLEOTIDE SEQUENCE [LARGE SCALE GENOMIC DNA]</scope>
    <source>
        <strain evidence="2 3">FD-317 M1</strain>
    </source>
</reference>
<protein>
    <submittedName>
        <fullName evidence="2">Uncharacterized protein</fullName>
    </submittedName>
</protein>